<dbReference type="OrthoDB" id="9801162at2"/>
<keyword evidence="1 3" id="KW-0378">Hydrolase</keyword>
<evidence type="ECO:0000259" key="2">
    <source>
        <dbReference type="Pfam" id="PF00561"/>
    </source>
</evidence>
<accession>A0A1I0LUF5</accession>
<evidence type="ECO:0000256" key="1">
    <source>
        <dbReference type="ARBA" id="ARBA00022801"/>
    </source>
</evidence>
<dbReference type="STRING" id="568860.SAMN05421811_12845"/>
<proteinExistence type="predicted"/>
<organism evidence="3 4">
    <name type="scientific">Nonomuraea wenchangensis</name>
    <dbReference type="NCBI Taxonomy" id="568860"/>
    <lineage>
        <taxon>Bacteria</taxon>
        <taxon>Bacillati</taxon>
        <taxon>Actinomycetota</taxon>
        <taxon>Actinomycetes</taxon>
        <taxon>Streptosporangiales</taxon>
        <taxon>Streptosporangiaceae</taxon>
        <taxon>Nonomuraea</taxon>
    </lineage>
</organism>
<dbReference type="AlphaFoldDB" id="A0A1I0LUF5"/>
<gene>
    <name evidence="3" type="ORF">SAMN05421811_12845</name>
</gene>
<dbReference type="Proteomes" id="UP000199361">
    <property type="component" value="Unassembled WGS sequence"/>
</dbReference>
<sequence length="273" mass="27904">MTASRTVTVDGSPVHVLESGTGPAVLMLHGSGPGTTGSGAWATTAQALGTSWRLVAPDQAGFGRTPLPAGSRGGLRLWTEQAAGLMDALGAEHYAVVGHSMGGAVALALAAARPGQVTHVVAVSTMGAPGAPLSAELDAIWAAPADPLGARDMLSRLVLDQALVTESAVAARAAAMRAGAAAFASLFPPPRARWADDLTLSARTLAGVRAPVLLVHGAEDRVTPLGTAALPLLEHLADVRLHVLGRCGHVPALEHPHDFRRLLSCFLSRERGP</sequence>
<dbReference type="Pfam" id="PF00561">
    <property type="entry name" value="Abhydrolase_1"/>
    <property type="match status" value="1"/>
</dbReference>
<evidence type="ECO:0000313" key="4">
    <source>
        <dbReference type="Proteomes" id="UP000199361"/>
    </source>
</evidence>
<dbReference type="Gene3D" id="3.40.50.1820">
    <property type="entry name" value="alpha/beta hydrolase"/>
    <property type="match status" value="1"/>
</dbReference>
<dbReference type="PRINTS" id="PR00111">
    <property type="entry name" value="ABHYDROLASE"/>
</dbReference>
<dbReference type="InterPro" id="IPR050266">
    <property type="entry name" value="AB_hydrolase_sf"/>
</dbReference>
<dbReference type="RefSeq" id="WP_091094175.1">
    <property type="nucleotide sequence ID" value="NZ_FOHX01000028.1"/>
</dbReference>
<dbReference type="PANTHER" id="PTHR43798:SF31">
    <property type="entry name" value="AB HYDROLASE SUPERFAMILY PROTEIN YCLE"/>
    <property type="match status" value="1"/>
</dbReference>
<evidence type="ECO:0000313" key="3">
    <source>
        <dbReference type="EMBL" id="SEU47187.1"/>
    </source>
</evidence>
<dbReference type="GO" id="GO:0016020">
    <property type="term" value="C:membrane"/>
    <property type="evidence" value="ECO:0007669"/>
    <property type="project" value="TreeGrafter"/>
</dbReference>
<protein>
    <submittedName>
        <fullName evidence="3">2-hydroxymuconate-semialdehyde hydrolase</fullName>
    </submittedName>
</protein>
<keyword evidence="4" id="KW-1185">Reference proteome</keyword>
<dbReference type="InterPro" id="IPR029058">
    <property type="entry name" value="AB_hydrolase_fold"/>
</dbReference>
<name>A0A1I0LUF5_9ACTN</name>
<dbReference type="PANTHER" id="PTHR43798">
    <property type="entry name" value="MONOACYLGLYCEROL LIPASE"/>
    <property type="match status" value="1"/>
</dbReference>
<dbReference type="EMBL" id="FOHX01000028">
    <property type="protein sequence ID" value="SEU47187.1"/>
    <property type="molecule type" value="Genomic_DNA"/>
</dbReference>
<dbReference type="InterPro" id="IPR000073">
    <property type="entry name" value="AB_hydrolase_1"/>
</dbReference>
<dbReference type="SUPFAM" id="SSF53474">
    <property type="entry name" value="alpha/beta-Hydrolases"/>
    <property type="match status" value="1"/>
</dbReference>
<dbReference type="GO" id="GO:0016787">
    <property type="term" value="F:hydrolase activity"/>
    <property type="evidence" value="ECO:0007669"/>
    <property type="project" value="UniProtKB-KW"/>
</dbReference>
<reference evidence="3 4" key="1">
    <citation type="submission" date="2016-10" db="EMBL/GenBank/DDBJ databases">
        <authorList>
            <person name="de Groot N.N."/>
        </authorList>
    </citation>
    <scope>NUCLEOTIDE SEQUENCE [LARGE SCALE GENOMIC DNA]</scope>
    <source>
        <strain evidence="3 4">CGMCC 4.5598</strain>
    </source>
</reference>
<feature type="domain" description="AB hydrolase-1" evidence="2">
    <location>
        <begin position="23"/>
        <end position="256"/>
    </location>
</feature>